<dbReference type="Proteomes" id="UP001367508">
    <property type="component" value="Unassembled WGS sequence"/>
</dbReference>
<dbReference type="EC" id="1.11.1.7" evidence="4"/>
<accession>A0AAN9L6N0</accession>
<keyword evidence="9" id="KW-0408">Iron</keyword>
<sequence length="158" mass="17578">MYSSLPLRHHQWTMVKLDSSITLKCDESKCSKIVSCVDILTLATRDVISIKVNKPTWEVIAVRRDGTLSKSSESLANIPTSFFNFTQLKQSFASKGLTLHDLAILLAFVSAIEPICPLLFPIPLFLLFTLHLFSPFALWNCSAHNGIRPSEPGLGFTL</sequence>
<evidence type="ECO:0000256" key="6">
    <source>
        <dbReference type="ARBA" id="ARBA00022617"/>
    </source>
</evidence>
<evidence type="ECO:0000256" key="2">
    <source>
        <dbReference type="ARBA" id="ARBA00001913"/>
    </source>
</evidence>
<keyword evidence="5" id="KW-0575">Peroxidase</keyword>
<proteinExistence type="inferred from homology"/>
<keyword evidence="6" id="KW-0349">Heme</keyword>
<evidence type="ECO:0000256" key="10">
    <source>
        <dbReference type="PIRSR" id="PIRSR600823-2"/>
    </source>
</evidence>
<dbReference type="PANTHER" id="PTHR31235">
    <property type="entry name" value="PEROXIDASE 25-RELATED"/>
    <property type="match status" value="1"/>
</dbReference>
<dbReference type="AlphaFoldDB" id="A0AAN9L6N0"/>
<feature type="binding site" evidence="10">
    <location>
        <position position="79"/>
    </location>
    <ligand>
        <name>substrate</name>
    </ligand>
</feature>
<reference evidence="13 14" key="1">
    <citation type="submission" date="2024-01" db="EMBL/GenBank/DDBJ databases">
        <title>The genomes of 5 underutilized Papilionoideae crops provide insights into root nodulation and disease resistanc.</title>
        <authorList>
            <person name="Jiang F."/>
        </authorList>
    </citation>
    <scope>NUCLEOTIDE SEQUENCE [LARGE SCALE GENOMIC DNA]</scope>
    <source>
        <strain evidence="13">LVBAO_FW01</strain>
        <tissue evidence="13">Leaves</tissue>
    </source>
</reference>
<comment type="catalytic activity">
    <reaction evidence="1">
        <text>2 a phenolic donor + H2O2 = 2 a phenolic radical donor + 2 H2O</text>
        <dbReference type="Rhea" id="RHEA:56136"/>
        <dbReference type="ChEBI" id="CHEBI:15377"/>
        <dbReference type="ChEBI" id="CHEBI:16240"/>
        <dbReference type="ChEBI" id="CHEBI:139520"/>
        <dbReference type="ChEBI" id="CHEBI:139521"/>
        <dbReference type="EC" id="1.11.1.7"/>
    </reaction>
</comment>
<keyword evidence="7" id="KW-0479">Metal-binding</keyword>
<evidence type="ECO:0000256" key="1">
    <source>
        <dbReference type="ARBA" id="ARBA00000189"/>
    </source>
</evidence>
<dbReference type="GO" id="GO:0046872">
    <property type="term" value="F:metal ion binding"/>
    <property type="evidence" value="ECO:0007669"/>
    <property type="project" value="UniProtKB-KW"/>
</dbReference>
<evidence type="ECO:0000313" key="14">
    <source>
        <dbReference type="Proteomes" id="UP001367508"/>
    </source>
</evidence>
<evidence type="ECO:0000256" key="3">
    <source>
        <dbReference type="ARBA" id="ARBA00001970"/>
    </source>
</evidence>
<dbReference type="EMBL" id="JAYMYQ010000005">
    <property type="protein sequence ID" value="KAK7327743.1"/>
    <property type="molecule type" value="Genomic_DNA"/>
</dbReference>
<dbReference type="GO" id="GO:0006979">
    <property type="term" value="P:response to oxidative stress"/>
    <property type="evidence" value="ECO:0007669"/>
    <property type="project" value="InterPro"/>
</dbReference>
<feature type="domain" description="Plant heme peroxidase family profile" evidence="12">
    <location>
        <begin position="27"/>
        <end position="111"/>
    </location>
</feature>
<evidence type="ECO:0000313" key="13">
    <source>
        <dbReference type="EMBL" id="KAK7327743.1"/>
    </source>
</evidence>
<keyword evidence="8" id="KW-0560">Oxidoreductase</keyword>
<protein>
    <recommendedName>
        <fullName evidence="4">peroxidase</fullName>
        <ecNumber evidence="4">1.11.1.7</ecNumber>
    </recommendedName>
</protein>
<dbReference type="Gene3D" id="1.10.420.10">
    <property type="entry name" value="Peroxidase, domain 2"/>
    <property type="match status" value="1"/>
</dbReference>
<name>A0AAN9L6N0_CANGL</name>
<evidence type="ECO:0000256" key="11">
    <source>
        <dbReference type="RuleBase" id="RU004241"/>
    </source>
</evidence>
<dbReference type="GO" id="GO:0020037">
    <property type="term" value="F:heme binding"/>
    <property type="evidence" value="ECO:0007669"/>
    <property type="project" value="InterPro"/>
</dbReference>
<gene>
    <name evidence="13" type="ORF">VNO77_21833</name>
</gene>
<comment type="caution">
    <text evidence="13">The sequence shown here is derived from an EMBL/GenBank/DDBJ whole genome shotgun (WGS) entry which is preliminary data.</text>
</comment>
<evidence type="ECO:0000256" key="9">
    <source>
        <dbReference type="ARBA" id="ARBA00023004"/>
    </source>
</evidence>
<evidence type="ECO:0000256" key="7">
    <source>
        <dbReference type="ARBA" id="ARBA00022723"/>
    </source>
</evidence>
<dbReference type="PROSITE" id="PS50873">
    <property type="entry name" value="PEROXIDASE_4"/>
    <property type="match status" value="1"/>
</dbReference>
<comment type="cofactor">
    <cofactor evidence="3">
        <name>heme b</name>
        <dbReference type="ChEBI" id="CHEBI:60344"/>
    </cofactor>
</comment>
<comment type="cofactor">
    <cofactor evidence="2">
        <name>Ca(2+)</name>
        <dbReference type="ChEBI" id="CHEBI:29108"/>
    </cofactor>
</comment>
<dbReference type="Pfam" id="PF00141">
    <property type="entry name" value="peroxidase"/>
    <property type="match status" value="1"/>
</dbReference>
<evidence type="ECO:0000259" key="12">
    <source>
        <dbReference type="PROSITE" id="PS50873"/>
    </source>
</evidence>
<organism evidence="13 14">
    <name type="scientific">Canavalia gladiata</name>
    <name type="common">Sword bean</name>
    <name type="synonym">Dolichos gladiatus</name>
    <dbReference type="NCBI Taxonomy" id="3824"/>
    <lineage>
        <taxon>Eukaryota</taxon>
        <taxon>Viridiplantae</taxon>
        <taxon>Streptophyta</taxon>
        <taxon>Embryophyta</taxon>
        <taxon>Tracheophyta</taxon>
        <taxon>Spermatophyta</taxon>
        <taxon>Magnoliopsida</taxon>
        <taxon>eudicotyledons</taxon>
        <taxon>Gunneridae</taxon>
        <taxon>Pentapetalae</taxon>
        <taxon>rosids</taxon>
        <taxon>fabids</taxon>
        <taxon>Fabales</taxon>
        <taxon>Fabaceae</taxon>
        <taxon>Papilionoideae</taxon>
        <taxon>50 kb inversion clade</taxon>
        <taxon>NPAAA clade</taxon>
        <taxon>indigoferoid/millettioid clade</taxon>
        <taxon>Phaseoleae</taxon>
        <taxon>Canavalia</taxon>
    </lineage>
</organism>
<dbReference type="GO" id="GO:0140825">
    <property type="term" value="F:lactoperoxidase activity"/>
    <property type="evidence" value="ECO:0007669"/>
    <property type="project" value="UniProtKB-EC"/>
</dbReference>
<dbReference type="InterPro" id="IPR002016">
    <property type="entry name" value="Haem_peroxidase"/>
</dbReference>
<comment type="similarity">
    <text evidence="11">Belongs to the peroxidase family.</text>
</comment>
<dbReference type="SUPFAM" id="SSF48113">
    <property type="entry name" value="Heme-dependent peroxidases"/>
    <property type="match status" value="1"/>
</dbReference>
<dbReference type="InterPro" id="IPR010255">
    <property type="entry name" value="Haem_peroxidase_sf"/>
</dbReference>
<evidence type="ECO:0000256" key="4">
    <source>
        <dbReference type="ARBA" id="ARBA00012313"/>
    </source>
</evidence>
<evidence type="ECO:0000256" key="8">
    <source>
        <dbReference type="ARBA" id="ARBA00023002"/>
    </source>
</evidence>
<dbReference type="Gene3D" id="1.10.520.10">
    <property type="match status" value="1"/>
</dbReference>
<evidence type="ECO:0000256" key="5">
    <source>
        <dbReference type="ARBA" id="ARBA00022559"/>
    </source>
</evidence>
<keyword evidence="14" id="KW-1185">Reference proteome</keyword>
<dbReference type="InterPro" id="IPR000823">
    <property type="entry name" value="Peroxidase_pln"/>
</dbReference>